<feature type="non-terminal residue" evidence="1">
    <location>
        <position position="78"/>
    </location>
</feature>
<dbReference type="Proteomes" id="UP000838878">
    <property type="component" value="Chromosome 7"/>
</dbReference>
<gene>
    <name evidence="1" type="ORF">BINO364_LOCUS13016</name>
</gene>
<organism evidence="1 2">
    <name type="scientific">Brenthis ino</name>
    <name type="common">lesser marbled fritillary</name>
    <dbReference type="NCBI Taxonomy" id="405034"/>
    <lineage>
        <taxon>Eukaryota</taxon>
        <taxon>Metazoa</taxon>
        <taxon>Ecdysozoa</taxon>
        <taxon>Arthropoda</taxon>
        <taxon>Hexapoda</taxon>
        <taxon>Insecta</taxon>
        <taxon>Pterygota</taxon>
        <taxon>Neoptera</taxon>
        <taxon>Endopterygota</taxon>
        <taxon>Lepidoptera</taxon>
        <taxon>Glossata</taxon>
        <taxon>Ditrysia</taxon>
        <taxon>Papilionoidea</taxon>
        <taxon>Nymphalidae</taxon>
        <taxon>Heliconiinae</taxon>
        <taxon>Argynnini</taxon>
        <taxon>Brenthis</taxon>
    </lineage>
</organism>
<protein>
    <submittedName>
        <fullName evidence="1">Uncharacterized protein</fullName>
    </submittedName>
</protein>
<accession>A0A8J9V9H0</accession>
<keyword evidence="2" id="KW-1185">Reference proteome</keyword>
<name>A0A8J9V9H0_9NEOP</name>
<reference evidence="1" key="1">
    <citation type="submission" date="2021-12" db="EMBL/GenBank/DDBJ databases">
        <authorList>
            <person name="Martin H S."/>
        </authorList>
    </citation>
    <scope>NUCLEOTIDE SEQUENCE</scope>
</reference>
<evidence type="ECO:0000313" key="2">
    <source>
        <dbReference type="Proteomes" id="UP000838878"/>
    </source>
</evidence>
<dbReference type="EMBL" id="OV170227">
    <property type="protein sequence ID" value="CAH0727712.1"/>
    <property type="molecule type" value="Genomic_DNA"/>
</dbReference>
<dbReference type="AlphaFoldDB" id="A0A8J9V9H0"/>
<sequence length="78" mass="9106">MEKKEKVVVVLVVVLVLAHKLVHIIFSVQMDRLSEIGCYGRHRSEVRTALYPVRIRSPRSLSDKVDMNYLFTVHWSLL</sequence>
<proteinExistence type="predicted"/>
<evidence type="ECO:0000313" key="1">
    <source>
        <dbReference type="EMBL" id="CAH0727712.1"/>
    </source>
</evidence>